<accession>A0A840PGF9</accession>
<sequence>MPKPGPVPAASSSPRDQDRLVAGLVNALQDRISTGDIKIGSWIRQERIAQEYGVSRTPVREALRQLDALGVVEIVANRGARVKLPSIRDITEAFEVRGVLEGHAACLAARNITQAQLDVLRETDGIFREAVRHARSGGEDSRAESRALWYRANDAFHATIVTACGNRQLQLTLETLHHRMPRNLTWSALDGDPRLLEENAEEHVRIADAIDRRDGERARELIMAHTQRAQELILLRFQEP</sequence>
<dbReference type="EMBL" id="JACHGN010000020">
    <property type="protein sequence ID" value="MBB5137896.1"/>
    <property type="molecule type" value="Genomic_DNA"/>
</dbReference>
<reference evidence="5 6" key="1">
    <citation type="submission" date="2020-08" db="EMBL/GenBank/DDBJ databases">
        <title>Genomic Encyclopedia of Type Strains, Phase IV (KMG-IV): sequencing the most valuable type-strain genomes for metagenomic binning, comparative biology and taxonomic classification.</title>
        <authorList>
            <person name="Goeker M."/>
        </authorList>
    </citation>
    <scope>NUCLEOTIDE SEQUENCE [LARGE SCALE GENOMIC DNA]</scope>
    <source>
        <strain evidence="5 6">DSM 45615</strain>
    </source>
</reference>
<dbReference type="PROSITE" id="PS50949">
    <property type="entry name" value="HTH_GNTR"/>
    <property type="match status" value="1"/>
</dbReference>
<keyword evidence="2 5" id="KW-0238">DNA-binding</keyword>
<dbReference type="InterPro" id="IPR036390">
    <property type="entry name" value="WH_DNA-bd_sf"/>
</dbReference>
<gene>
    <name evidence="5" type="ORF">HNP84_007649</name>
</gene>
<evidence type="ECO:0000313" key="6">
    <source>
        <dbReference type="Proteomes" id="UP000578449"/>
    </source>
</evidence>
<dbReference type="PANTHER" id="PTHR43537">
    <property type="entry name" value="TRANSCRIPTIONAL REGULATOR, GNTR FAMILY"/>
    <property type="match status" value="1"/>
</dbReference>
<dbReference type="InterPro" id="IPR000524">
    <property type="entry name" value="Tscrpt_reg_HTH_GntR"/>
</dbReference>
<dbReference type="SMART" id="SM00895">
    <property type="entry name" value="FCD"/>
    <property type="match status" value="1"/>
</dbReference>
<dbReference type="GO" id="GO:0003677">
    <property type="term" value="F:DNA binding"/>
    <property type="evidence" value="ECO:0007669"/>
    <property type="project" value="UniProtKB-KW"/>
</dbReference>
<evidence type="ECO:0000256" key="2">
    <source>
        <dbReference type="ARBA" id="ARBA00023125"/>
    </source>
</evidence>
<dbReference type="InterPro" id="IPR011711">
    <property type="entry name" value="GntR_C"/>
</dbReference>
<dbReference type="SUPFAM" id="SSF48008">
    <property type="entry name" value="GntR ligand-binding domain-like"/>
    <property type="match status" value="1"/>
</dbReference>
<dbReference type="GO" id="GO:0003700">
    <property type="term" value="F:DNA-binding transcription factor activity"/>
    <property type="evidence" value="ECO:0007669"/>
    <property type="project" value="InterPro"/>
</dbReference>
<dbReference type="Gene3D" id="1.20.120.530">
    <property type="entry name" value="GntR ligand-binding domain-like"/>
    <property type="match status" value="1"/>
</dbReference>
<dbReference type="InterPro" id="IPR036388">
    <property type="entry name" value="WH-like_DNA-bd_sf"/>
</dbReference>
<dbReference type="SMART" id="SM00345">
    <property type="entry name" value="HTH_GNTR"/>
    <property type="match status" value="1"/>
</dbReference>
<dbReference type="CDD" id="cd07377">
    <property type="entry name" value="WHTH_GntR"/>
    <property type="match status" value="1"/>
</dbReference>
<dbReference type="Proteomes" id="UP000578449">
    <property type="component" value="Unassembled WGS sequence"/>
</dbReference>
<name>A0A840PGF9_9ACTN</name>
<proteinExistence type="predicted"/>
<dbReference type="Pfam" id="PF00392">
    <property type="entry name" value="GntR"/>
    <property type="match status" value="1"/>
</dbReference>
<dbReference type="InterPro" id="IPR008920">
    <property type="entry name" value="TF_FadR/GntR_C"/>
</dbReference>
<organism evidence="5 6">
    <name type="scientific">Thermocatellispora tengchongensis</name>
    <dbReference type="NCBI Taxonomy" id="1073253"/>
    <lineage>
        <taxon>Bacteria</taxon>
        <taxon>Bacillati</taxon>
        <taxon>Actinomycetota</taxon>
        <taxon>Actinomycetes</taxon>
        <taxon>Streptosporangiales</taxon>
        <taxon>Streptosporangiaceae</taxon>
        <taxon>Thermocatellispora</taxon>
    </lineage>
</organism>
<comment type="caution">
    <text evidence="5">The sequence shown here is derived from an EMBL/GenBank/DDBJ whole genome shotgun (WGS) entry which is preliminary data.</text>
</comment>
<dbReference type="Pfam" id="PF07729">
    <property type="entry name" value="FCD"/>
    <property type="match status" value="1"/>
</dbReference>
<evidence type="ECO:0000256" key="1">
    <source>
        <dbReference type="ARBA" id="ARBA00023015"/>
    </source>
</evidence>
<feature type="domain" description="HTH gntR-type" evidence="4">
    <location>
        <begin position="18"/>
        <end position="85"/>
    </location>
</feature>
<evidence type="ECO:0000259" key="4">
    <source>
        <dbReference type="PROSITE" id="PS50949"/>
    </source>
</evidence>
<dbReference type="RefSeq" id="WP_221337250.1">
    <property type="nucleotide sequence ID" value="NZ_BAABIX010000002.1"/>
</dbReference>
<dbReference type="PANTHER" id="PTHR43537:SF49">
    <property type="entry name" value="TRANSCRIPTIONAL REGULATORY PROTEIN"/>
    <property type="match status" value="1"/>
</dbReference>
<dbReference type="SUPFAM" id="SSF46785">
    <property type="entry name" value="Winged helix' DNA-binding domain"/>
    <property type="match status" value="1"/>
</dbReference>
<keyword evidence="6" id="KW-1185">Reference proteome</keyword>
<keyword evidence="1" id="KW-0805">Transcription regulation</keyword>
<protein>
    <submittedName>
        <fullName evidence="5">DNA-binding GntR family transcriptional regulator</fullName>
    </submittedName>
</protein>
<evidence type="ECO:0000313" key="5">
    <source>
        <dbReference type="EMBL" id="MBB5137896.1"/>
    </source>
</evidence>
<dbReference type="AlphaFoldDB" id="A0A840PGF9"/>
<keyword evidence="3" id="KW-0804">Transcription</keyword>
<dbReference type="Gene3D" id="1.10.10.10">
    <property type="entry name" value="Winged helix-like DNA-binding domain superfamily/Winged helix DNA-binding domain"/>
    <property type="match status" value="1"/>
</dbReference>
<evidence type="ECO:0000256" key="3">
    <source>
        <dbReference type="ARBA" id="ARBA00023163"/>
    </source>
</evidence>